<dbReference type="CDD" id="cd12148">
    <property type="entry name" value="fungal_TF_MHR"/>
    <property type="match status" value="1"/>
</dbReference>
<comment type="subcellular location">
    <subcellularLocation>
        <location evidence="1">Nucleus</location>
    </subcellularLocation>
</comment>
<evidence type="ECO:0000256" key="1">
    <source>
        <dbReference type="ARBA" id="ARBA00004123"/>
    </source>
</evidence>
<dbReference type="GO" id="GO:0005634">
    <property type="term" value="C:nucleus"/>
    <property type="evidence" value="ECO:0007669"/>
    <property type="project" value="UniProtKB-SubCell"/>
</dbReference>
<keyword evidence="3" id="KW-0238">DNA-binding</keyword>
<name>A0A0D1ZXF6_9EURO</name>
<gene>
    <name evidence="6" type="ORF">PV08_04556</name>
</gene>
<keyword evidence="4" id="KW-0804">Transcription</keyword>
<reference evidence="6 7" key="1">
    <citation type="submission" date="2015-01" db="EMBL/GenBank/DDBJ databases">
        <title>The Genome Sequence of Exophiala spinifera CBS89968.</title>
        <authorList>
            <consortium name="The Broad Institute Genomics Platform"/>
            <person name="Cuomo C."/>
            <person name="de Hoog S."/>
            <person name="Gorbushina A."/>
            <person name="Stielow B."/>
            <person name="Teixiera M."/>
            <person name="Abouelleil A."/>
            <person name="Chapman S.B."/>
            <person name="Priest M."/>
            <person name="Young S.K."/>
            <person name="Wortman J."/>
            <person name="Nusbaum C."/>
            <person name="Birren B."/>
        </authorList>
    </citation>
    <scope>NUCLEOTIDE SEQUENCE [LARGE SCALE GENOMIC DNA]</scope>
    <source>
        <strain evidence="6 7">CBS 89968</strain>
    </source>
</reference>
<dbReference type="EMBL" id="KN847494">
    <property type="protein sequence ID" value="KIW17362.1"/>
    <property type="molecule type" value="Genomic_DNA"/>
</dbReference>
<dbReference type="PANTHER" id="PTHR31845">
    <property type="entry name" value="FINGER DOMAIN PROTEIN, PUTATIVE-RELATED"/>
    <property type="match status" value="1"/>
</dbReference>
<dbReference type="HOGENOM" id="CLU_038492_0_0_1"/>
<evidence type="ECO:0000313" key="6">
    <source>
        <dbReference type="EMBL" id="KIW17362.1"/>
    </source>
</evidence>
<dbReference type="PANTHER" id="PTHR31845:SF10">
    <property type="entry name" value="ZN(II)2CYS6 TRANSCRIPTION FACTOR (EUROFUNG)"/>
    <property type="match status" value="1"/>
</dbReference>
<dbReference type="Proteomes" id="UP000053328">
    <property type="component" value="Unassembled WGS sequence"/>
</dbReference>
<accession>A0A0D1ZXF6</accession>
<sequence>MAEVLLETFKQIHSKYLPFVIVDQRIDATTLRRTSPVLFLAIAATSARDDNLLQKRLGAELKKILCERVLVNNERSLELLQALLVYLTWVHYQFNPNTKQTSMLLHMALGLVTDLDLDRCPAHRDQTIGSNTCSMTTQNGMLPTQCQRTTNEIRTLLGCFYLSSTMAMTRKELAMKYTDWVERCCLILKEKQEFPSDISLVILVEAKSLAQHISEKFSYHDQTFMRCQCDTAIQMAMNTFEDRVAELEAKYVSSLQENYALLAELKALRITVYEVALYREPVTAAESNAYTFHLWNLLSSSRDFLEYLFSIPKEVVKDLPAGCFTLFSYALIVLLIVARLPSMAGWDSSIAKQEANLIGRLQHAQKTFGDGLTQTGDAMSLEQRDVWAFFSRGIGALIVLHQKSGHQSENGTDCHVPMSSTIAPCVTRCSVSDLMTAFGALRVRKPNESISFGEHTEAARGTGSLQTQPETVMDLWSDETWQSILDEFSMFSTVTGFPS</sequence>
<dbReference type="GeneID" id="27331639"/>
<keyword evidence="5" id="KW-0539">Nucleus</keyword>
<organism evidence="6 7">
    <name type="scientific">Exophiala spinifera</name>
    <dbReference type="NCBI Taxonomy" id="91928"/>
    <lineage>
        <taxon>Eukaryota</taxon>
        <taxon>Fungi</taxon>
        <taxon>Dikarya</taxon>
        <taxon>Ascomycota</taxon>
        <taxon>Pezizomycotina</taxon>
        <taxon>Eurotiomycetes</taxon>
        <taxon>Chaetothyriomycetidae</taxon>
        <taxon>Chaetothyriales</taxon>
        <taxon>Herpotrichiellaceae</taxon>
        <taxon>Exophiala</taxon>
    </lineage>
</organism>
<evidence type="ECO:0008006" key="8">
    <source>
        <dbReference type="Google" id="ProtNLM"/>
    </source>
</evidence>
<dbReference type="GO" id="GO:0000976">
    <property type="term" value="F:transcription cis-regulatory region binding"/>
    <property type="evidence" value="ECO:0007669"/>
    <property type="project" value="TreeGrafter"/>
</dbReference>
<evidence type="ECO:0000256" key="3">
    <source>
        <dbReference type="ARBA" id="ARBA00023125"/>
    </source>
</evidence>
<evidence type="ECO:0000256" key="2">
    <source>
        <dbReference type="ARBA" id="ARBA00023015"/>
    </source>
</evidence>
<dbReference type="RefSeq" id="XP_016237578.1">
    <property type="nucleotide sequence ID" value="XM_016378901.1"/>
</dbReference>
<evidence type="ECO:0000313" key="7">
    <source>
        <dbReference type="Proteomes" id="UP000053328"/>
    </source>
</evidence>
<keyword evidence="7" id="KW-1185">Reference proteome</keyword>
<protein>
    <recommendedName>
        <fullName evidence="8">Transcription factor domain-containing protein</fullName>
    </recommendedName>
</protein>
<dbReference type="AlphaFoldDB" id="A0A0D1ZXF6"/>
<proteinExistence type="predicted"/>
<dbReference type="InterPro" id="IPR051089">
    <property type="entry name" value="prtT"/>
</dbReference>
<dbReference type="OrthoDB" id="5226580at2759"/>
<evidence type="ECO:0000256" key="5">
    <source>
        <dbReference type="ARBA" id="ARBA00023242"/>
    </source>
</evidence>
<dbReference type="VEuPathDB" id="FungiDB:PV08_04556"/>
<dbReference type="STRING" id="91928.A0A0D1ZXF6"/>
<keyword evidence="2" id="KW-0805">Transcription regulation</keyword>
<evidence type="ECO:0000256" key="4">
    <source>
        <dbReference type="ARBA" id="ARBA00023163"/>
    </source>
</evidence>
<dbReference type="GO" id="GO:0000981">
    <property type="term" value="F:DNA-binding transcription factor activity, RNA polymerase II-specific"/>
    <property type="evidence" value="ECO:0007669"/>
    <property type="project" value="TreeGrafter"/>
</dbReference>